<proteinExistence type="predicted"/>
<reference evidence="2 3" key="1">
    <citation type="submission" date="2023-07" db="EMBL/GenBank/DDBJ databases">
        <title>Genomic Encyclopedia of Type Strains, Phase IV (KMG-IV): sequencing the most valuable type-strain genomes for metagenomic binning, comparative biology and taxonomic classification.</title>
        <authorList>
            <person name="Goeker M."/>
        </authorList>
    </citation>
    <scope>NUCLEOTIDE SEQUENCE [LARGE SCALE GENOMIC DNA]</scope>
    <source>
        <strain evidence="2 3">DSM 23494</strain>
    </source>
</reference>
<gene>
    <name evidence="2" type="ORF">J2S17_001868</name>
</gene>
<comment type="caution">
    <text evidence="2">The sequence shown here is derived from an EMBL/GenBank/DDBJ whole genome shotgun (WGS) entry which is preliminary data.</text>
</comment>
<dbReference type="EMBL" id="JAUSUB010000006">
    <property type="protein sequence ID" value="MDQ0269996.1"/>
    <property type="molecule type" value="Genomic_DNA"/>
</dbReference>
<accession>A0ABU0AFG2</accession>
<evidence type="ECO:0008006" key="4">
    <source>
        <dbReference type="Google" id="ProtNLM"/>
    </source>
</evidence>
<dbReference type="PROSITE" id="PS51257">
    <property type="entry name" value="PROKAR_LIPOPROTEIN"/>
    <property type="match status" value="1"/>
</dbReference>
<evidence type="ECO:0000256" key="1">
    <source>
        <dbReference type="SAM" id="SignalP"/>
    </source>
</evidence>
<keyword evidence="1" id="KW-0732">Signal</keyword>
<sequence length="136" mass="16076">MKKDVFNLFLLLCMTAALVACSNEGPSDIDFNKLTRFDMKDESKEWMITNEDQLLELRTILNGVEWEENVKSEMTRKEDANARFFITYDKNEPERLFDYSIWQNEEVIIMVDKESHIYGQLDKNQGTILKKILFAH</sequence>
<evidence type="ECO:0000313" key="2">
    <source>
        <dbReference type="EMBL" id="MDQ0269996.1"/>
    </source>
</evidence>
<name>A0ABU0AFG2_9BACI</name>
<protein>
    <recommendedName>
        <fullName evidence="4">Lipoprotein</fullName>
    </recommendedName>
</protein>
<dbReference type="RefSeq" id="WP_307474014.1">
    <property type="nucleotide sequence ID" value="NZ_JAUSUB010000006.1"/>
</dbReference>
<feature type="chain" id="PRO_5046273503" description="Lipoprotein" evidence="1">
    <location>
        <begin position="20"/>
        <end position="136"/>
    </location>
</feature>
<feature type="signal peptide" evidence="1">
    <location>
        <begin position="1"/>
        <end position="19"/>
    </location>
</feature>
<evidence type="ECO:0000313" key="3">
    <source>
        <dbReference type="Proteomes" id="UP001238088"/>
    </source>
</evidence>
<keyword evidence="3" id="KW-1185">Reference proteome</keyword>
<organism evidence="2 3">
    <name type="scientific">Cytobacillus purgationiresistens</name>
    <dbReference type="NCBI Taxonomy" id="863449"/>
    <lineage>
        <taxon>Bacteria</taxon>
        <taxon>Bacillati</taxon>
        <taxon>Bacillota</taxon>
        <taxon>Bacilli</taxon>
        <taxon>Bacillales</taxon>
        <taxon>Bacillaceae</taxon>
        <taxon>Cytobacillus</taxon>
    </lineage>
</organism>
<dbReference type="Proteomes" id="UP001238088">
    <property type="component" value="Unassembled WGS sequence"/>
</dbReference>